<dbReference type="InterPro" id="IPR045886">
    <property type="entry name" value="ThiF/MoeB/HesA"/>
</dbReference>
<organism evidence="2 3">
    <name type="scientific">Tepidibacillus decaturensis</name>
    <dbReference type="NCBI Taxonomy" id="1413211"/>
    <lineage>
        <taxon>Bacteria</taxon>
        <taxon>Bacillati</taxon>
        <taxon>Bacillota</taxon>
        <taxon>Bacilli</taxon>
        <taxon>Bacillales</taxon>
        <taxon>Bacillaceae</taxon>
        <taxon>Tepidibacillus</taxon>
    </lineage>
</organism>
<gene>
    <name evidence="2" type="ORF">U473_03085</name>
</gene>
<dbReference type="InterPro" id="IPR035985">
    <property type="entry name" value="Ubiquitin-activating_enz"/>
</dbReference>
<accession>A0A135L2J2</accession>
<evidence type="ECO:0000313" key="3">
    <source>
        <dbReference type="Proteomes" id="UP000070352"/>
    </source>
</evidence>
<protein>
    <recommendedName>
        <fullName evidence="1">THIF-type NAD/FAD binding fold domain-containing protein</fullName>
    </recommendedName>
</protein>
<dbReference type="RefSeq" id="WP_068723215.1">
    <property type="nucleotide sequence ID" value="NZ_LSKU01000001.1"/>
</dbReference>
<dbReference type="Proteomes" id="UP000070352">
    <property type="component" value="Unassembled WGS sequence"/>
</dbReference>
<keyword evidence="3" id="KW-1185">Reference proteome</keyword>
<proteinExistence type="predicted"/>
<dbReference type="GO" id="GO:0061503">
    <property type="term" value="F:tRNA threonylcarbamoyladenosine dehydratase"/>
    <property type="evidence" value="ECO:0007669"/>
    <property type="project" value="TreeGrafter"/>
</dbReference>
<feature type="domain" description="THIF-type NAD/FAD binding fold" evidence="1">
    <location>
        <begin position="11"/>
        <end position="243"/>
    </location>
</feature>
<dbReference type="CDD" id="cd00755">
    <property type="entry name" value="YgdL_like"/>
    <property type="match status" value="1"/>
</dbReference>
<dbReference type="GO" id="GO:0008641">
    <property type="term" value="F:ubiquitin-like modifier activating enzyme activity"/>
    <property type="evidence" value="ECO:0007669"/>
    <property type="project" value="InterPro"/>
</dbReference>
<evidence type="ECO:0000259" key="1">
    <source>
        <dbReference type="Pfam" id="PF00899"/>
    </source>
</evidence>
<comment type="caution">
    <text evidence="2">The sequence shown here is derived from an EMBL/GenBank/DDBJ whole genome shotgun (WGS) entry which is preliminary data.</text>
</comment>
<dbReference type="PANTHER" id="PTHR43267:SF1">
    <property type="entry name" value="TRNA THREONYLCARBAMOYLADENOSINE DEHYDRATASE"/>
    <property type="match status" value="1"/>
</dbReference>
<dbReference type="PANTHER" id="PTHR43267">
    <property type="entry name" value="TRNA THREONYLCARBAMOYLADENOSINE DEHYDRATASE"/>
    <property type="match status" value="1"/>
</dbReference>
<dbReference type="FunFam" id="3.40.50.720:FF:000141">
    <property type="entry name" value="tRNA threonylcarbamoyladenosine dehydratase"/>
    <property type="match status" value="1"/>
</dbReference>
<dbReference type="Gene3D" id="3.40.50.720">
    <property type="entry name" value="NAD(P)-binding Rossmann-like Domain"/>
    <property type="match status" value="1"/>
</dbReference>
<dbReference type="SUPFAM" id="SSF69572">
    <property type="entry name" value="Activating enzymes of the ubiquitin-like proteins"/>
    <property type="match status" value="1"/>
</dbReference>
<dbReference type="InterPro" id="IPR000594">
    <property type="entry name" value="ThiF_NAD_FAD-bd"/>
</dbReference>
<dbReference type="EMBL" id="LSKU01000001">
    <property type="protein sequence ID" value="KXG43119.1"/>
    <property type="molecule type" value="Genomic_DNA"/>
</dbReference>
<dbReference type="GO" id="GO:0061504">
    <property type="term" value="P:cyclic threonylcarbamoyladenosine biosynthetic process"/>
    <property type="evidence" value="ECO:0007669"/>
    <property type="project" value="TreeGrafter"/>
</dbReference>
<name>A0A135L2J2_9BACI</name>
<dbReference type="AlphaFoldDB" id="A0A135L2J2"/>
<sequence>MLHAFSRLELAIGSENLQILKNSTVVVLGVGGVGSYAAEALARSAIGKIILVDKDVVDITNINRQIHALTSTVGMSKVELMVTRIKEINPDCEVIPLHMFYNEETSEEIFSHQPDYIVDAIDTMTCKIQVILESKKRNVPIISSMGAANKMDPTQFVVTDISKTHTDPVARVIRQQLKKHGIHKGVQVVFSPEKPIALQEDLYQVVGKKTSEIRKEKRPPASNAFVPPVAGMILASVVVRELIQS</sequence>
<reference evidence="2 3" key="1">
    <citation type="submission" date="2016-02" db="EMBL/GenBank/DDBJ databases">
        <title>Draft Genome for Tepidibacillus decaturensis nov. sp. Strain Z9, an Anaerobic, Moderately Thermophilic and Heterotrophic Bacterium from Deep Subsurface of the Illinois Basin, USA.</title>
        <authorList>
            <person name="Dong Y."/>
            <person name="Chang J.Y."/>
            <person name="Sanford R."/>
            <person name="Fouke B.W."/>
        </authorList>
    </citation>
    <scope>NUCLEOTIDE SEQUENCE [LARGE SCALE GENOMIC DNA]</scope>
    <source>
        <strain evidence="2 3">Z9</strain>
    </source>
</reference>
<dbReference type="STRING" id="1413211.U473_03085"/>
<dbReference type="Pfam" id="PF00899">
    <property type="entry name" value="ThiF"/>
    <property type="match status" value="1"/>
</dbReference>
<dbReference type="OrthoDB" id="9804150at2"/>
<evidence type="ECO:0000313" key="2">
    <source>
        <dbReference type="EMBL" id="KXG43119.1"/>
    </source>
</evidence>